<proteinExistence type="predicted"/>
<protein>
    <submittedName>
        <fullName evidence="2">Uncharacterized protein</fullName>
    </submittedName>
</protein>
<dbReference type="GeneID" id="33553849"/>
<dbReference type="AlphaFoldDB" id="A0A1Y1U8X3"/>
<feature type="compositionally biased region" description="Low complexity" evidence="1">
    <location>
        <begin position="17"/>
        <end position="26"/>
    </location>
</feature>
<accession>A0A1Y1U8X3</accession>
<dbReference type="Proteomes" id="UP000193218">
    <property type="component" value="Unassembled WGS sequence"/>
</dbReference>
<gene>
    <name evidence="2" type="ORF">BD324DRAFT_155475</name>
</gene>
<evidence type="ECO:0000313" key="2">
    <source>
        <dbReference type="EMBL" id="ORX34501.1"/>
    </source>
</evidence>
<feature type="compositionally biased region" description="Polar residues" evidence="1">
    <location>
        <begin position="301"/>
        <end position="320"/>
    </location>
</feature>
<sequence length="405" mass="43943">MSRTLLTILTIKRNVMSSKSRSHVSSRAGGSKPPRTPGPKVGYNTIDKASKPTTLDGYRTSGPFRPPLKQVAQSRRPLTATNPHESHHGEASSSSHPYGNGGDNQVLNGQPIPRSGNDPGAFMQHQRRSPDFHDNPPSSSRTATSGHKRNTSSLSSRSALFAPVLSNPSSVTRGRQIRSQGSSSPTKISRHRSPEQDLSIQNSSDEDTIQDPLGPFRKELEAEGIYQMSSQKIGPSKFPSRAPYVELQEKPDREPPSTTNRRIDLSEKGSVKKLVKNLEEKAQDDEWAINQGPPRHDIHRSTATSSQVSSKPVAGQQTRPPTDIRPGQPVPPSLSKSAPTHSATVQHMADVQRAWMLVGNDYGFPFPLKVVNIGISGDCIQLDSGPSIGTVLVNPLDLAQCSVNH</sequence>
<evidence type="ECO:0000256" key="1">
    <source>
        <dbReference type="SAM" id="MobiDB-lite"/>
    </source>
</evidence>
<keyword evidence="3" id="KW-1185">Reference proteome</keyword>
<feature type="compositionally biased region" description="Low complexity" evidence="1">
    <location>
        <begin position="173"/>
        <end position="184"/>
    </location>
</feature>
<feature type="region of interest" description="Disordered" evidence="1">
    <location>
        <begin position="16"/>
        <end position="212"/>
    </location>
</feature>
<feature type="region of interest" description="Disordered" evidence="1">
    <location>
        <begin position="247"/>
        <end position="268"/>
    </location>
</feature>
<evidence type="ECO:0000313" key="3">
    <source>
        <dbReference type="Proteomes" id="UP000193218"/>
    </source>
</evidence>
<reference evidence="2 3" key="1">
    <citation type="submission" date="2017-03" db="EMBL/GenBank/DDBJ databases">
        <title>Widespread Adenine N6-methylation of Active Genes in Fungi.</title>
        <authorList>
            <consortium name="DOE Joint Genome Institute"/>
            <person name="Mondo S.J."/>
            <person name="Dannebaum R.O."/>
            <person name="Kuo R.C."/>
            <person name="Louie K.B."/>
            <person name="Bewick A.J."/>
            <person name="Labutti K."/>
            <person name="Haridas S."/>
            <person name="Kuo A."/>
            <person name="Salamov A."/>
            <person name="Ahrendt S.R."/>
            <person name="Lau R."/>
            <person name="Bowen B.P."/>
            <person name="Lipzen A."/>
            <person name="Sullivan W."/>
            <person name="Andreopoulos W.B."/>
            <person name="Clum A."/>
            <person name="Lindquist E."/>
            <person name="Daum C."/>
            <person name="Northen T.R."/>
            <person name="Ramamoorthy G."/>
            <person name="Schmitz R.J."/>
            <person name="Gryganskyi A."/>
            <person name="Culley D."/>
            <person name="Magnuson J."/>
            <person name="James T.Y."/>
            <person name="O'Malley M.A."/>
            <person name="Stajich J.E."/>
            <person name="Spatafora J.W."/>
            <person name="Visel A."/>
            <person name="Grigoriev I.V."/>
        </authorList>
    </citation>
    <scope>NUCLEOTIDE SEQUENCE [LARGE SCALE GENOMIC DNA]</scope>
    <source>
        <strain evidence="2 3">NRRL Y-17943</strain>
    </source>
</reference>
<organism evidence="2 3">
    <name type="scientific">Kockovaella imperatae</name>
    <dbReference type="NCBI Taxonomy" id="4999"/>
    <lineage>
        <taxon>Eukaryota</taxon>
        <taxon>Fungi</taxon>
        <taxon>Dikarya</taxon>
        <taxon>Basidiomycota</taxon>
        <taxon>Agaricomycotina</taxon>
        <taxon>Tremellomycetes</taxon>
        <taxon>Tremellales</taxon>
        <taxon>Cuniculitremaceae</taxon>
        <taxon>Kockovaella</taxon>
    </lineage>
</organism>
<dbReference type="RefSeq" id="XP_021868764.1">
    <property type="nucleotide sequence ID" value="XM_022012041.1"/>
</dbReference>
<comment type="caution">
    <text evidence="2">The sequence shown here is derived from an EMBL/GenBank/DDBJ whole genome shotgun (WGS) entry which is preliminary data.</text>
</comment>
<feature type="compositionally biased region" description="Polar residues" evidence="1">
    <location>
        <begin position="136"/>
        <end position="158"/>
    </location>
</feature>
<feature type="region of interest" description="Disordered" evidence="1">
    <location>
        <begin position="284"/>
        <end position="342"/>
    </location>
</feature>
<dbReference type="EMBL" id="NBSH01000014">
    <property type="protein sequence ID" value="ORX34501.1"/>
    <property type="molecule type" value="Genomic_DNA"/>
</dbReference>
<name>A0A1Y1U8X3_9TREE</name>
<dbReference type="InParanoid" id="A0A1Y1U8X3"/>